<evidence type="ECO:0000313" key="2">
    <source>
        <dbReference type="Proteomes" id="UP000614047"/>
    </source>
</evidence>
<dbReference type="Gene3D" id="1.25.40.10">
    <property type="entry name" value="Tetratricopeptide repeat domain"/>
    <property type="match status" value="1"/>
</dbReference>
<dbReference type="AlphaFoldDB" id="A0A931DB33"/>
<reference evidence="1" key="1">
    <citation type="submission" date="2020-11" db="EMBL/GenBank/DDBJ databases">
        <title>Sequencing the genomes of 1000 actinobacteria strains.</title>
        <authorList>
            <person name="Klenk H.-P."/>
        </authorList>
    </citation>
    <scope>NUCLEOTIDE SEQUENCE</scope>
    <source>
        <strain evidence="1">DSM 43175</strain>
    </source>
</reference>
<accession>A0A931DB33</accession>
<dbReference type="RefSeq" id="WP_197010608.1">
    <property type="nucleotide sequence ID" value="NZ_BAABES010000008.1"/>
</dbReference>
<dbReference type="InterPro" id="IPR011990">
    <property type="entry name" value="TPR-like_helical_dom_sf"/>
</dbReference>
<dbReference type="Proteomes" id="UP000614047">
    <property type="component" value="Unassembled WGS sequence"/>
</dbReference>
<keyword evidence="2" id="KW-1185">Reference proteome</keyword>
<evidence type="ECO:0008006" key="3">
    <source>
        <dbReference type="Google" id="ProtNLM"/>
    </source>
</evidence>
<evidence type="ECO:0000313" key="1">
    <source>
        <dbReference type="EMBL" id="MBG6087794.1"/>
    </source>
</evidence>
<gene>
    <name evidence="1" type="ORF">IW256_001907</name>
</gene>
<name>A0A931DB33_9ACTN</name>
<dbReference type="EMBL" id="JADOUA010000001">
    <property type="protein sequence ID" value="MBG6087794.1"/>
    <property type="molecule type" value="Genomic_DNA"/>
</dbReference>
<comment type="caution">
    <text evidence="1">The sequence shown here is derived from an EMBL/GenBank/DDBJ whole genome shotgun (WGS) entry which is preliminary data.</text>
</comment>
<sequence>MSRTTTRIPQLPPGGEVEILHEVDERIAQAGAEAFTEARGPDGVGSASLRLAEHSLQEGDLRQALRLFERAMDTGHPLHAPKGAAAVALMFSIEAGRTGARTAIGRLAEIGHGDLCPRAWFFYGMYLVRRGDLGEADAVWRSISADGDGGAYAAALSVLNVLGGEPARAEEVFAYLLARDDDLAEEVVWAVLELGNSLAGGHRTREAGRRAHEAGLRMAERSGDPELAEDYRLALRPA</sequence>
<proteinExistence type="predicted"/>
<organism evidence="1 2">
    <name type="scientific">Actinomadura viridis</name>
    <dbReference type="NCBI Taxonomy" id="58110"/>
    <lineage>
        <taxon>Bacteria</taxon>
        <taxon>Bacillati</taxon>
        <taxon>Actinomycetota</taxon>
        <taxon>Actinomycetes</taxon>
        <taxon>Streptosporangiales</taxon>
        <taxon>Thermomonosporaceae</taxon>
        <taxon>Actinomadura</taxon>
    </lineage>
</organism>
<protein>
    <recommendedName>
        <fullName evidence="3">Tetratricopeptide repeat protein</fullName>
    </recommendedName>
</protein>